<evidence type="ECO:0000313" key="3">
    <source>
        <dbReference type="EMBL" id="EFH84090.1"/>
    </source>
</evidence>
<proteinExistence type="predicted"/>
<dbReference type="PANTHER" id="PTHR43252">
    <property type="entry name" value="TRANSCRIPTIONAL REGULATOR YQJI"/>
    <property type="match status" value="1"/>
</dbReference>
<dbReference type="InterPro" id="IPR005149">
    <property type="entry name" value="Tscrpt_reg_PadR_N"/>
</dbReference>
<comment type="caution">
    <text evidence="3">The sequence shown here is derived from an EMBL/GenBank/DDBJ whole genome shotgun (WGS) entry which is preliminary data.</text>
</comment>
<evidence type="ECO:0000313" key="4">
    <source>
        <dbReference type="Proteomes" id="UP000004508"/>
    </source>
</evidence>
<dbReference type="AlphaFoldDB" id="D6TUM2"/>
<organism evidence="3 4">
    <name type="scientific">Ktedonobacter racemifer DSM 44963</name>
    <dbReference type="NCBI Taxonomy" id="485913"/>
    <lineage>
        <taxon>Bacteria</taxon>
        <taxon>Bacillati</taxon>
        <taxon>Chloroflexota</taxon>
        <taxon>Ktedonobacteria</taxon>
        <taxon>Ktedonobacterales</taxon>
        <taxon>Ktedonobacteraceae</taxon>
        <taxon>Ktedonobacter</taxon>
    </lineage>
</organism>
<sequence length="212" mass="24966">MYELFILAQLMCAPEHGYQIAKIASDMIGPWAKISLGTLYPLLTKLEQSGFIKKLDEGQEATTRQRGRQQTRTTYEITPAGRMRFHQLMIDTISNPGDYQRLFRLKVLYLDFLQPDERLHLLNHYITYCETLVLYLHSERRDLLQVVSDPAQRHKFSPHFRAISERLMRHQADQWQGEIAWAKEIREHMTHQDEAEKHVDPEDFEKGGMLPD</sequence>
<feature type="region of interest" description="Disordered" evidence="1">
    <location>
        <begin position="190"/>
        <end position="212"/>
    </location>
</feature>
<accession>D6TUM2</accession>
<name>D6TUM2_KTERA</name>
<evidence type="ECO:0000259" key="2">
    <source>
        <dbReference type="Pfam" id="PF03551"/>
    </source>
</evidence>
<keyword evidence="4" id="KW-1185">Reference proteome</keyword>
<dbReference type="eggNOG" id="COG1695">
    <property type="taxonomic scope" value="Bacteria"/>
</dbReference>
<dbReference type="OrthoDB" id="2374094at2"/>
<dbReference type="PANTHER" id="PTHR43252:SF2">
    <property type="entry name" value="TRANSCRIPTION REGULATOR, PADR-LIKE FAMILY"/>
    <property type="match status" value="1"/>
</dbReference>
<feature type="compositionally biased region" description="Basic and acidic residues" evidence="1">
    <location>
        <begin position="190"/>
        <end position="206"/>
    </location>
</feature>
<protein>
    <submittedName>
        <fullName evidence="3">Transcriptional regulator, PadR-like family</fullName>
    </submittedName>
</protein>
<dbReference type="Gene3D" id="1.10.10.10">
    <property type="entry name" value="Winged helix-like DNA-binding domain superfamily/Winged helix DNA-binding domain"/>
    <property type="match status" value="1"/>
</dbReference>
<evidence type="ECO:0000256" key="1">
    <source>
        <dbReference type="SAM" id="MobiDB-lite"/>
    </source>
</evidence>
<dbReference type="InterPro" id="IPR036390">
    <property type="entry name" value="WH_DNA-bd_sf"/>
</dbReference>
<dbReference type="InterPro" id="IPR036388">
    <property type="entry name" value="WH-like_DNA-bd_sf"/>
</dbReference>
<feature type="domain" description="Transcription regulator PadR N-terminal" evidence="2">
    <location>
        <begin position="6"/>
        <end position="86"/>
    </location>
</feature>
<gene>
    <name evidence="3" type="ORF">Krac_5107</name>
</gene>
<reference evidence="3 4" key="1">
    <citation type="journal article" date="2011" name="Stand. Genomic Sci.">
        <title>Non-contiguous finished genome sequence and contextual data of the filamentous soil bacterium Ktedonobacter racemifer type strain (SOSP1-21).</title>
        <authorList>
            <person name="Chang Y.J."/>
            <person name="Land M."/>
            <person name="Hauser L."/>
            <person name="Chertkov O."/>
            <person name="Del Rio T.G."/>
            <person name="Nolan M."/>
            <person name="Copeland A."/>
            <person name="Tice H."/>
            <person name="Cheng J.F."/>
            <person name="Lucas S."/>
            <person name="Han C."/>
            <person name="Goodwin L."/>
            <person name="Pitluck S."/>
            <person name="Ivanova N."/>
            <person name="Ovchinikova G."/>
            <person name="Pati A."/>
            <person name="Chen A."/>
            <person name="Palaniappan K."/>
            <person name="Mavromatis K."/>
            <person name="Liolios K."/>
            <person name="Brettin T."/>
            <person name="Fiebig A."/>
            <person name="Rohde M."/>
            <person name="Abt B."/>
            <person name="Goker M."/>
            <person name="Detter J.C."/>
            <person name="Woyke T."/>
            <person name="Bristow J."/>
            <person name="Eisen J.A."/>
            <person name="Markowitz V."/>
            <person name="Hugenholtz P."/>
            <person name="Kyrpides N.C."/>
            <person name="Klenk H.P."/>
            <person name="Lapidus A."/>
        </authorList>
    </citation>
    <scope>NUCLEOTIDE SEQUENCE [LARGE SCALE GENOMIC DNA]</scope>
    <source>
        <strain evidence="4">DSM 44963</strain>
    </source>
</reference>
<dbReference type="STRING" id="485913.Krac_5107"/>
<dbReference type="InParanoid" id="D6TUM2"/>
<dbReference type="RefSeq" id="WP_007915318.1">
    <property type="nucleotide sequence ID" value="NZ_ADVG01000003.1"/>
</dbReference>
<dbReference type="Proteomes" id="UP000004508">
    <property type="component" value="Unassembled WGS sequence"/>
</dbReference>
<dbReference type="EMBL" id="ADVG01000003">
    <property type="protein sequence ID" value="EFH84090.1"/>
    <property type="molecule type" value="Genomic_DNA"/>
</dbReference>
<dbReference type="Pfam" id="PF03551">
    <property type="entry name" value="PadR"/>
    <property type="match status" value="1"/>
</dbReference>
<dbReference type="SUPFAM" id="SSF46785">
    <property type="entry name" value="Winged helix' DNA-binding domain"/>
    <property type="match status" value="1"/>
</dbReference>